<evidence type="ECO:0000313" key="2">
    <source>
        <dbReference type="Proteomes" id="UP000245137"/>
    </source>
</evidence>
<organism evidence="1 2">
    <name type="scientific">Methylosinus sporium</name>
    <dbReference type="NCBI Taxonomy" id="428"/>
    <lineage>
        <taxon>Bacteria</taxon>
        <taxon>Pseudomonadati</taxon>
        <taxon>Pseudomonadota</taxon>
        <taxon>Alphaproteobacteria</taxon>
        <taxon>Hyphomicrobiales</taxon>
        <taxon>Methylocystaceae</taxon>
        <taxon>Methylosinus</taxon>
    </lineage>
</organism>
<dbReference type="EMBL" id="PUIV01000006">
    <property type="protein sequence ID" value="PWB94657.1"/>
    <property type="molecule type" value="Genomic_DNA"/>
</dbReference>
<proteinExistence type="predicted"/>
<accession>A0A2U1SSR8</accession>
<dbReference type="Proteomes" id="UP000245137">
    <property type="component" value="Unassembled WGS sequence"/>
</dbReference>
<comment type="caution">
    <text evidence="1">The sequence shown here is derived from an EMBL/GenBank/DDBJ whole genome shotgun (WGS) entry which is preliminary data.</text>
</comment>
<sequence>MDVTHPTTGVAIMADKDTTMAINLVGDDSDVARKYDLGARNRRLAKIQPGRPAKVSAEQIEADEIDRLASRTIGWRGVALDGADVEFSAAAAKKLYTRFPWLRVQVAEFIEDRANFLKV</sequence>
<dbReference type="AlphaFoldDB" id="A0A2U1SSR8"/>
<name>A0A2U1SSR8_METSR</name>
<reference evidence="1 2" key="1">
    <citation type="journal article" date="2018" name="Appl. Microbiol. Biotechnol.">
        <title>Co-cultivation of the strictly anaerobic methanogen Methanosarcina barkeri with aerobic methanotrophs in an oxygen-limited membrane bioreactor.</title>
        <authorList>
            <person name="In 't Zandt M.H."/>
            <person name="van den Bosch T.J.M."/>
            <person name="Rijkers R."/>
            <person name="van Kessel M.A.H.J."/>
            <person name="Jetten M.S.M."/>
            <person name="Welte C.U."/>
        </authorList>
    </citation>
    <scope>NUCLEOTIDE SEQUENCE [LARGE SCALE GENOMIC DNA]</scope>
    <source>
        <strain evidence="1 2">DSM 17706</strain>
    </source>
</reference>
<gene>
    <name evidence="1" type="ORF">C5689_06230</name>
</gene>
<evidence type="ECO:0000313" key="1">
    <source>
        <dbReference type="EMBL" id="PWB94657.1"/>
    </source>
</evidence>
<keyword evidence="2" id="KW-1185">Reference proteome</keyword>
<protein>
    <submittedName>
        <fullName evidence="1">Uncharacterized protein</fullName>
    </submittedName>
</protein>